<evidence type="ECO:0000256" key="12">
    <source>
        <dbReference type="ARBA" id="ARBA00022801"/>
    </source>
</evidence>
<dbReference type="Pfam" id="PF03372">
    <property type="entry name" value="Exo_endo_phos"/>
    <property type="match status" value="1"/>
</dbReference>
<dbReference type="PANTHER" id="PTHR12121">
    <property type="entry name" value="CARBON CATABOLITE REPRESSOR PROTEIN 4"/>
    <property type="match status" value="1"/>
</dbReference>
<dbReference type="InterPro" id="IPR001611">
    <property type="entry name" value="Leu-rich_rpt"/>
</dbReference>
<evidence type="ECO:0000256" key="10">
    <source>
        <dbReference type="ARBA" id="ARBA00022723"/>
    </source>
</evidence>
<dbReference type="GeneID" id="100370392"/>
<evidence type="ECO:0000256" key="4">
    <source>
        <dbReference type="ARBA" id="ARBA00004496"/>
    </source>
</evidence>
<dbReference type="EC" id="3.1.13.4" evidence="6"/>
<keyword evidence="13" id="KW-0269">Exonuclease</keyword>
<dbReference type="InterPro" id="IPR005135">
    <property type="entry name" value="Endo/exonuclease/phosphatase"/>
</dbReference>
<evidence type="ECO:0000256" key="7">
    <source>
        <dbReference type="ARBA" id="ARBA00022490"/>
    </source>
</evidence>
<keyword evidence="17" id="KW-0804">Transcription</keyword>
<keyword evidence="9" id="KW-0540">Nuclease</keyword>
<evidence type="ECO:0000313" key="24">
    <source>
        <dbReference type="RefSeq" id="XP_002730926.1"/>
    </source>
</evidence>
<evidence type="ECO:0000256" key="9">
    <source>
        <dbReference type="ARBA" id="ARBA00022722"/>
    </source>
</evidence>
<evidence type="ECO:0000256" key="17">
    <source>
        <dbReference type="ARBA" id="ARBA00023163"/>
    </source>
</evidence>
<keyword evidence="18" id="KW-0539">Nucleus</keyword>
<keyword evidence="16" id="KW-0805">Transcription regulation</keyword>
<gene>
    <name evidence="24" type="primary">LOC100370392</name>
</gene>
<evidence type="ECO:0000256" key="15">
    <source>
        <dbReference type="ARBA" id="ARBA00022884"/>
    </source>
</evidence>
<keyword evidence="10" id="KW-0479">Metal-binding</keyword>
<dbReference type="SMART" id="SM00369">
    <property type="entry name" value="LRR_TYP"/>
    <property type="match status" value="3"/>
</dbReference>
<dbReference type="PROSITE" id="PS51450">
    <property type="entry name" value="LRR"/>
    <property type="match status" value="2"/>
</dbReference>
<evidence type="ECO:0000256" key="11">
    <source>
        <dbReference type="ARBA" id="ARBA00022737"/>
    </source>
</evidence>
<name>A0ABM0GJ18_SACKO</name>
<keyword evidence="15" id="KW-0694">RNA-binding</keyword>
<evidence type="ECO:0000256" key="1">
    <source>
        <dbReference type="ARBA" id="ARBA00001663"/>
    </source>
</evidence>
<protein>
    <recommendedName>
        <fullName evidence="6">poly(A)-specific ribonuclease</fullName>
        <ecNumber evidence="6">3.1.13.4</ecNumber>
    </recommendedName>
    <alternativeName>
        <fullName evidence="19">Carbon catabolite repressor protein 4</fullName>
    </alternativeName>
    <alternativeName>
        <fullName evidence="20">Cytoplasmic deadenylase</fullName>
    </alternativeName>
    <alternativeName>
        <fullName evidence="21">Glucose-repressible alcohol dehydrogenase transcriptional effector</fullName>
    </alternativeName>
</protein>
<dbReference type="InterPro" id="IPR050410">
    <property type="entry name" value="CCR4/nocturin_mRNA_transcr"/>
</dbReference>
<comment type="catalytic activity">
    <reaction evidence="1">
        <text>Exonucleolytic cleavage of poly(A) to 5'-AMP.</text>
        <dbReference type="EC" id="3.1.13.4"/>
    </reaction>
</comment>
<keyword evidence="23" id="KW-1185">Reference proteome</keyword>
<evidence type="ECO:0000256" key="13">
    <source>
        <dbReference type="ARBA" id="ARBA00022839"/>
    </source>
</evidence>
<keyword evidence="11" id="KW-0677">Repeat</keyword>
<evidence type="ECO:0000313" key="23">
    <source>
        <dbReference type="Proteomes" id="UP000694865"/>
    </source>
</evidence>
<dbReference type="RefSeq" id="XP_002730926.1">
    <property type="nucleotide sequence ID" value="XM_002730880.2"/>
</dbReference>
<evidence type="ECO:0000256" key="20">
    <source>
        <dbReference type="ARBA" id="ARBA00031469"/>
    </source>
</evidence>
<evidence type="ECO:0000256" key="6">
    <source>
        <dbReference type="ARBA" id="ARBA00012161"/>
    </source>
</evidence>
<evidence type="ECO:0000256" key="5">
    <source>
        <dbReference type="ARBA" id="ARBA00010774"/>
    </source>
</evidence>
<comment type="subcellular location">
    <subcellularLocation>
        <location evidence="4">Cytoplasm</location>
    </subcellularLocation>
    <subcellularLocation>
        <location evidence="3">Nucleus</location>
    </subcellularLocation>
</comment>
<evidence type="ECO:0000256" key="8">
    <source>
        <dbReference type="ARBA" id="ARBA00022614"/>
    </source>
</evidence>
<accession>A0ABM0GJ18</accession>
<dbReference type="SUPFAM" id="SSF56219">
    <property type="entry name" value="DNase I-like"/>
    <property type="match status" value="1"/>
</dbReference>
<proteinExistence type="inferred from homology"/>
<dbReference type="Proteomes" id="UP000694865">
    <property type="component" value="Unplaced"/>
</dbReference>
<dbReference type="Pfam" id="PF13855">
    <property type="entry name" value="LRR_8"/>
    <property type="match status" value="1"/>
</dbReference>
<dbReference type="PANTHER" id="PTHR12121:SF100">
    <property type="entry name" value="POLY(A)-SPECIFIC RIBONUCLEASE"/>
    <property type="match status" value="1"/>
</dbReference>
<evidence type="ECO:0000256" key="16">
    <source>
        <dbReference type="ARBA" id="ARBA00023015"/>
    </source>
</evidence>
<evidence type="ECO:0000256" key="19">
    <source>
        <dbReference type="ARBA" id="ARBA00030493"/>
    </source>
</evidence>
<dbReference type="InterPro" id="IPR003591">
    <property type="entry name" value="Leu-rich_rpt_typical-subtyp"/>
</dbReference>
<evidence type="ECO:0000259" key="22">
    <source>
        <dbReference type="Pfam" id="PF03372"/>
    </source>
</evidence>
<reference evidence="24" key="1">
    <citation type="submission" date="2025-08" db="UniProtKB">
        <authorList>
            <consortium name="RefSeq"/>
        </authorList>
    </citation>
    <scope>IDENTIFICATION</scope>
    <source>
        <tissue evidence="24">Testes</tissue>
    </source>
</reference>
<evidence type="ECO:0000256" key="3">
    <source>
        <dbReference type="ARBA" id="ARBA00004123"/>
    </source>
</evidence>
<dbReference type="SUPFAM" id="SSF52058">
    <property type="entry name" value="L domain-like"/>
    <property type="match status" value="1"/>
</dbReference>
<sequence length="545" mass="62491">MPKEKYEPPNPRRAYKIMSAEEVASGKPSHWPELEINGIVKNLSPELWTLHHLTSLYLNGNNLSRIPPDISRLRNLMFLDLSSNKLRTLPAELGDMVNLRELLLNNNCLRVLPYELGRLFQLQTLGLKGNQLSSELMGLYSEPNGTSKLLLYMLDNLADPQSQPPQRQWIQFAAPDRTRPTAIFSVMCYNVLCDKYATRQIYGYCPSWALDWDYRRKGIMQEILQYGADIISLQEVETEQYYNFFLPELKQLGYDGVFTAKSRAKTMTEHERRFVDGCAIFFKVNKFSLVKEHIVEFNQVAMANAEGSEVMLNRVMTKDNIGIAAMLETKDGIFENSGPHCELPSARQLILVANVHIHWDPEYSDVKLIQTMMFMSELKTFIEESSHSFRPGAMTPDSNSIPLVFCGDLNSLPDSGVIEFLSQGAVDVNHADFKDIKYHSCLTNFSSNDHPSEFCHSFKLRRAYEGNIMSFTNYTYDFKGVIDYIFYSHQFMHPLGVLGPIDPRWFEETKLLGCPHIHVMSDHLALLTEFEMSFPMPGNNLIARR</sequence>
<evidence type="ECO:0000256" key="18">
    <source>
        <dbReference type="ARBA" id="ARBA00023242"/>
    </source>
</evidence>
<dbReference type="Gene3D" id="3.60.10.10">
    <property type="entry name" value="Endonuclease/exonuclease/phosphatase"/>
    <property type="match status" value="1"/>
</dbReference>
<keyword evidence="7" id="KW-0963">Cytoplasm</keyword>
<dbReference type="InterPro" id="IPR036691">
    <property type="entry name" value="Endo/exonu/phosph_ase_sf"/>
</dbReference>
<comment type="cofactor">
    <cofactor evidence="2">
        <name>Mg(2+)</name>
        <dbReference type="ChEBI" id="CHEBI:18420"/>
    </cofactor>
</comment>
<evidence type="ECO:0000256" key="14">
    <source>
        <dbReference type="ARBA" id="ARBA00022842"/>
    </source>
</evidence>
<feature type="domain" description="Endonuclease/exonuclease/phosphatase" evidence="22">
    <location>
        <begin position="188"/>
        <end position="523"/>
    </location>
</feature>
<evidence type="ECO:0000256" key="2">
    <source>
        <dbReference type="ARBA" id="ARBA00001946"/>
    </source>
</evidence>
<evidence type="ECO:0000256" key="21">
    <source>
        <dbReference type="ARBA" id="ARBA00033317"/>
    </source>
</evidence>
<keyword evidence="12" id="KW-0378">Hydrolase</keyword>
<organism evidence="23 24">
    <name type="scientific">Saccoglossus kowalevskii</name>
    <name type="common">Acorn worm</name>
    <dbReference type="NCBI Taxonomy" id="10224"/>
    <lineage>
        <taxon>Eukaryota</taxon>
        <taxon>Metazoa</taxon>
        <taxon>Hemichordata</taxon>
        <taxon>Enteropneusta</taxon>
        <taxon>Harrimaniidae</taxon>
        <taxon>Saccoglossus</taxon>
    </lineage>
</organism>
<keyword evidence="8" id="KW-0433">Leucine-rich repeat</keyword>
<dbReference type="InterPro" id="IPR032675">
    <property type="entry name" value="LRR_dom_sf"/>
</dbReference>
<comment type="similarity">
    <text evidence="5">Belongs to the CCR4/nocturin family.</text>
</comment>
<dbReference type="Gene3D" id="3.80.10.10">
    <property type="entry name" value="Ribonuclease Inhibitor"/>
    <property type="match status" value="1"/>
</dbReference>
<keyword evidence="14" id="KW-0460">Magnesium</keyword>